<evidence type="ECO:0000256" key="1">
    <source>
        <dbReference type="SAM" id="Phobius"/>
    </source>
</evidence>
<keyword evidence="1" id="KW-0812">Transmembrane</keyword>
<keyword evidence="1" id="KW-0472">Membrane</keyword>
<organism evidence="2 3">
    <name type="scientific">Edwardsiella phage ETP-1</name>
    <dbReference type="NCBI Taxonomy" id="2544920"/>
    <lineage>
        <taxon>Viruses</taxon>
        <taxon>Duplodnaviria</taxon>
        <taxon>Heunggongvirae</taxon>
        <taxon>Uroviricota</taxon>
        <taxon>Caudoviricetes</taxon>
        <taxon>Kafunavirus</taxon>
        <taxon>Kafunavirus KF1</taxon>
    </lineage>
</organism>
<protein>
    <submittedName>
        <fullName evidence="2">Uncharacterized protein</fullName>
    </submittedName>
</protein>
<sequence>MINCAALLLTLALYVITKINPYPSPAQALLWWVGVITNIILLCIIIA</sequence>
<keyword evidence="1" id="KW-1133">Transmembrane helix</keyword>
<dbReference type="Proteomes" id="UP000501729">
    <property type="component" value="Segment"/>
</dbReference>
<proteinExistence type="predicted"/>
<gene>
    <name evidence="2" type="ORF">ETP1_011</name>
</gene>
<evidence type="ECO:0000313" key="3">
    <source>
        <dbReference type="Proteomes" id="UP000501729"/>
    </source>
</evidence>
<name>A0A6G5P4X8_9CAUD</name>
<accession>A0A6G5P4X8</accession>
<dbReference type="EMBL" id="MK574011">
    <property type="protein sequence ID" value="QBP07012.1"/>
    <property type="molecule type" value="Genomic_DNA"/>
</dbReference>
<feature type="transmembrane region" description="Helical" evidence="1">
    <location>
        <begin position="27"/>
        <end position="46"/>
    </location>
</feature>
<evidence type="ECO:0000313" key="2">
    <source>
        <dbReference type="EMBL" id="QBP07012.1"/>
    </source>
</evidence>
<reference evidence="2 3" key="1">
    <citation type="submission" date="2019-02" db="EMBL/GenBank/DDBJ databases">
        <title>Genome sequence of multidrug-resistant Edwardsiella tarda isolate infecting lytic phage ETP-1.</title>
        <authorList>
            <person name="Nikapitiya C."/>
            <person name="Senevirathne A."/>
            <person name="De Zoysa M."/>
            <person name="Lee J."/>
        </authorList>
    </citation>
    <scope>NUCLEOTIDE SEQUENCE [LARGE SCALE GENOMIC DNA]</scope>
</reference>